<feature type="transmembrane region" description="Helical" evidence="1">
    <location>
        <begin position="73"/>
        <end position="91"/>
    </location>
</feature>
<feature type="transmembrane region" description="Helical" evidence="1">
    <location>
        <begin position="97"/>
        <end position="119"/>
    </location>
</feature>
<dbReference type="EMBL" id="JBHUDJ010000001">
    <property type="protein sequence ID" value="MFD1585682.1"/>
    <property type="molecule type" value="Genomic_DNA"/>
</dbReference>
<accession>A0ABD6C747</accession>
<sequence length="129" mass="13819">MSHQMLERPITLTSNPGLLGGAVLLAAISGGIHLLLALEEWGEPGEAVPFLLAGIGFFLGIALLLFTEKRRRLLSLLGAGFTAVQVPLWVLGGMDEFTIGVADKVVQVLLVAVLLYAFVQSSRPTERPR</sequence>
<comment type="caution">
    <text evidence="2">The sequence shown here is derived from an EMBL/GenBank/DDBJ whole genome shotgun (WGS) entry which is preliminary data.</text>
</comment>
<dbReference type="Pfam" id="PF24287">
    <property type="entry name" value="DUF7475"/>
    <property type="match status" value="1"/>
</dbReference>
<dbReference type="InterPro" id="IPR055898">
    <property type="entry name" value="DUF7475"/>
</dbReference>
<evidence type="ECO:0000256" key="1">
    <source>
        <dbReference type="SAM" id="Phobius"/>
    </source>
</evidence>
<keyword evidence="3" id="KW-1185">Reference proteome</keyword>
<gene>
    <name evidence="2" type="ORF">ACFR9U_01705</name>
</gene>
<proteinExistence type="predicted"/>
<keyword evidence="1" id="KW-0472">Membrane</keyword>
<dbReference type="AlphaFoldDB" id="A0ABD6C747"/>
<reference evidence="2 3" key="1">
    <citation type="journal article" date="2019" name="Int. J. Syst. Evol. Microbiol.">
        <title>The Global Catalogue of Microorganisms (GCM) 10K type strain sequencing project: providing services to taxonomists for standard genome sequencing and annotation.</title>
        <authorList>
            <consortium name="The Broad Institute Genomics Platform"/>
            <consortium name="The Broad Institute Genome Sequencing Center for Infectious Disease"/>
            <person name="Wu L."/>
            <person name="Ma J."/>
        </authorList>
    </citation>
    <scope>NUCLEOTIDE SEQUENCE [LARGE SCALE GENOMIC DNA]</scope>
    <source>
        <strain evidence="2 3">CGMCC 1.12125</strain>
    </source>
</reference>
<organism evidence="2 3">
    <name type="scientific">Halorientalis brevis</name>
    <dbReference type="NCBI Taxonomy" id="1126241"/>
    <lineage>
        <taxon>Archaea</taxon>
        <taxon>Methanobacteriati</taxon>
        <taxon>Methanobacteriota</taxon>
        <taxon>Stenosarchaea group</taxon>
        <taxon>Halobacteria</taxon>
        <taxon>Halobacteriales</taxon>
        <taxon>Haloarculaceae</taxon>
        <taxon>Halorientalis</taxon>
    </lineage>
</organism>
<dbReference type="RefSeq" id="WP_247377317.1">
    <property type="nucleotide sequence ID" value="NZ_JALLGV010000003.1"/>
</dbReference>
<keyword evidence="1" id="KW-0812">Transmembrane</keyword>
<keyword evidence="1" id="KW-1133">Transmembrane helix</keyword>
<name>A0ABD6C747_9EURY</name>
<evidence type="ECO:0000313" key="3">
    <source>
        <dbReference type="Proteomes" id="UP001597119"/>
    </source>
</evidence>
<evidence type="ECO:0008006" key="4">
    <source>
        <dbReference type="Google" id="ProtNLM"/>
    </source>
</evidence>
<dbReference type="Proteomes" id="UP001597119">
    <property type="component" value="Unassembled WGS sequence"/>
</dbReference>
<feature type="transmembrane region" description="Helical" evidence="1">
    <location>
        <begin position="47"/>
        <end position="66"/>
    </location>
</feature>
<protein>
    <recommendedName>
        <fullName evidence="4">SPW repeat-containing protein</fullName>
    </recommendedName>
</protein>
<evidence type="ECO:0000313" key="2">
    <source>
        <dbReference type="EMBL" id="MFD1585682.1"/>
    </source>
</evidence>